<proteinExistence type="predicted"/>
<name>A0AA91T1P6_CLALS</name>
<dbReference type="GO" id="GO:0000307">
    <property type="term" value="C:cyclin-dependent protein kinase holoenzyme complex"/>
    <property type="evidence" value="ECO:0007669"/>
    <property type="project" value="UniProtKB-ARBA"/>
</dbReference>
<dbReference type="PANTHER" id="PTHR15615">
    <property type="match status" value="1"/>
</dbReference>
<evidence type="ECO:0008006" key="3">
    <source>
        <dbReference type="Google" id="ProtNLM"/>
    </source>
</evidence>
<dbReference type="AlphaFoldDB" id="A0AA91T1P6"/>
<dbReference type="Gene3D" id="1.10.472.10">
    <property type="entry name" value="Cyclin-like"/>
    <property type="match status" value="1"/>
</dbReference>
<dbReference type="GO" id="GO:0019901">
    <property type="term" value="F:protein kinase binding"/>
    <property type="evidence" value="ECO:0007669"/>
    <property type="project" value="InterPro"/>
</dbReference>
<comment type="caution">
    <text evidence="1">The sequence shown here is derived from an EMBL/GenBank/DDBJ whole genome shotgun (WGS) entry which is preliminary data.</text>
</comment>
<reference evidence="1 2" key="1">
    <citation type="submission" date="2017-04" db="EMBL/GenBank/DDBJ databases">
        <title>Draft genome of the yeast Clavispora lusitaniae type strain CBS 6936.</title>
        <authorList>
            <person name="Durrens P."/>
            <person name="Klopp C."/>
            <person name="Biteau N."/>
            <person name="Fitton-Ouhabi V."/>
            <person name="Dementhon K."/>
            <person name="Accoceberry I."/>
            <person name="Sherman D.J."/>
            <person name="Noel T."/>
        </authorList>
    </citation>
    <scope>NUCLEOTIDE SEQUENCE [LARGE SCALE GENOMIC DNA]</scope>
    <source>
        <strain evidence="1 2">CBS 6936</strain>
    </source>
</reference>
<dbReference type="PANTHER" id="PTHR15615:SF108">
    <property type="entry name" value="PROTEIN CNPPD1"/>
    <property type="match status" value="1"/>
</dbReference>
<dbReference type="GO" id="GO:0005634">
    <property type="term" value="C:nucleus"/>
    <property type="evidence" value="ECO:0007669"/>
    <property type="project" value="TreeGrafter"/>
</dbReference>
<dbReference type="GO" id="GO:0016538">
    <property type="term" value="F:cyclin-dependent protein serine/threonine kinase regulator activity"/>
    <property type="evidence" value="ECO:0007669"/>
    <property type="project" value="TreeGrafter"/>
</dbReference>
<protein>
    <recommendedName>
        <fullName evidence="3">Cyclin N-terminal domain-containing protein</fullName>
    </recommendedName>
</protein>
<gene>
    <name evidence="1" type="ORF">A9F13_08g01661</name>
</gene>
<dbReference type="CDD" id="cd20557">
    <property type="entry name" value="CYCLIN_ScPCL1-like"/>
    <property type="match status" value="1"/>
</dbReference>
<accession>A0AA91T1P6</accession>
<sequence>MSLIDTFVQCGLLLLECPAPCATKSTQLARAIATLELSESNMAMALVLLEKYQSNSVTCLGSASTCYYMMIASLIVANKFSNDQSYTLKTWNMVLGKCSPMDVSLPLLNQLESHFLAALNYAVNAKAKPSMWQRFKALDQSHIGRFEGIMSCDVQPVARPCTPVVQSFLATPPLSAMYGVAPPDLAPLQTPRYVTYPSYRPTPATPMSMDAGAVSFLPTPSISAWRPPCKRRRLGTMY</sequence>
<dbReference type="Proteomes" id="UP000195602">
    <property type="component" value="Unassembled WGS sequence"/>
</dbReference>
<dbReference type="EMBL" id="LYUB02000008">
    <property type="protein sequence ID" value="OVF08464.1"/>
    <property type="molecule type" value="Genomic_DNA"/>
</dbReference>
<evidence type="ECO:0000313" key="2">
    <source>
        <dbReference type="Proteomes" id="UP000195602"/>
    </source>
</evidence>
<dbReference type="InterPro" id="IPR013922">
    <property type="entry name" value="Cyclin_PHO80-like"/>
</dbReference>
<evidence type="ECO:0000313" key="1">
    <source>
        <dbReference type="EMBL" id="OVF08464.1"/>
    </source>
</evidence>
<dbReference type="KEGG" id="clus:A9F13_08g01661"/>
<organism evidence="1 2">
    <name type="scientific">Clavispora lusitaniae</name>
    <name type="common">Candida lusitaniae</name>
    <dbReference type="NCBI Taxonomy" id="36911"/>
    <lineage>
        <taxon>Eukaryota</taxon>
        <taxon>Fungi</taxon>
        <taxon>Dikarya</taxon>
        <taxon>Ascomycota</taxon>
        <taxon>Saccharomycotina</taxon>
        <taxon>Pichiomycetes</taxon>
        <taxon>Metschnikowiaceae</taxon>
        <taxon>Clavispora</taxon>
    </lineage>
</organism>